<organism evidence="1">
    <name type="scientific">hydrothermal vent metagenome</name>
    <dbReference type="NCBI Taxonomy" id="652676"/>
    <lineage>
        <taxon>unclassified sequences</taxon>
        <taxon>metagenomes</taxon>
        <taxon>ecological metagenomes</taxon>
    </lineage>
</organism>
<dbReference type="AlphaFoldDB" id="A0A1W1ECW2"/>
<dbReference type="EMBL" id="FPKX01000026">
    <property type="protein sequence ID" value="SFZ97872.1"/>
    <property type="molecule type" value="Genomic_DNA"/>
</dbReference>
<protein>
    <recommendedName>
        <fullName evidence="2">Cytochrome C</fullName>
    </recommendedName>
</protein>
<name>A0A1W1ECW2_9ZZZZ</name>
<accession>A0A1W1ECW2</accession>
<sequence length="104" mass="11528">MKLLWITLFVGTTLFATSALAGNVEMGQKIYGKKLKDDCGFSGVKFTAAHTPAEWQKIYDDGKLEAEIRKICPNVKEIDPVWLDHLQAFVYEFGKGSGNEPTCG</sequence>
<evidence type="ECO:0008006" key="2">
    <source>
        <dbReference type="Google" id="ProtNLM"/>
    </source>
</evidence>
<proteinExistence type="predicted"/>
<gene>
    <name evidence="1" type="ORF">MNB_SV-5-1398</name>
</gene>
<reference evidence="1" key="1">
    <citation type="submission" date="2016-10" db="EMBL/GenBank/DDBJ databases">
        <authorList>
            <person name="de Groot N.N."/>
        </authorList>
    </citation>
    <scope>NUCLEOTIDE SEQUENCE</scope>
</reference>
<evidence type="ECO:0000313" key="1">
    <source>
        <dbReference type="EMBL" id="SFZ97872.1"/>
    </source>
</evidence>